<accession>A0A1Y3BN54</accession>
<dbReference type="AlphaFoldDB" id="A0A1Y3BN54"/>
<organism evidence="1 2">
    <name type="scientific">Euroglyphus maynei</name>
    <name type="common">Mayne's house dust mite</name>
    <dbReference type="NCBI Taxonomy" id="6958"/>
    <lineage>
        <taxon>Eukaryota</taxon>
        <taxon>Metazoa</taxon>
        <taxon>Ecdysozoa</taxon>
        <taxon>Arthropoda</taxon>
        <taxon>Chelicerata</taxon>
        <taxon>Arachnida</taxon>
        <taxon>Acari</taxon>
        <taxon>Acariformes</taxon>
        <taxon>Sarcoptiformes</taxon>
        <taxon>Astigmata</taxon>
        <taxon>Psoroptidia</taxon>
        <taxon>Analgoidea</taxon>
        <taxon>Pyroglyphidae</taxon>
        <taxon>Pyroglyphinae</taxon>
        <taxon>Euroglyphus</taxon>
    </lineage>
</organism>
<gene>
    <name evidence="1" type="ORF">BLA29_001173</name>
</gene>
<dbReference type="OrthoDB" id="6503139at2759"/>
<comment type="caution">
    <text evidence="1">The sequence shown here is derived from an EMBL/GenBank/DDBJ whole genome shotgun (WGS) entry which is preliminary data.</text>
</comment>
<dbReference type="Proteomes" id="UP000194236">
    <property type="component" value="Unassembled WGS sequence"/>
</dbReference>
<protein>
    <submittedName>
        <fullName evidence="1">Uncharacterized protein</fullName>
    </submittedName>
</protein>
<proteinExistence type="predicted"/>
<evidence type="ECO:0000313" key="2">
    <source>
        <dbReference type="Proteomes" id="UP000194236"/>
    </source>
</evidence>
<keyword evidence="2" id="KW-1185">Reference proteome</keyword>
<dbReference type="EMBL" id="MUJZ01009483">
    <property type="protein sequence ID" value="OTF82232.1"/>
    <property type="molecule type" value="Genomic_DNA"/>
</dbReference>
<reference evidence="1 2" key="1">
    <citation type="submission" date="2017-03" db="EMBL/GenBank/DDBJ databases">
        <title>Genome Survey of Euroglyphus maynei.</title>
        <authorList>
            <person name="Arlian L.G."/>
            <person name="Morgan M.S."/>
            <person name="Rider S.D."/>
        </authorList>
    </citation>
    <scope>NUCLEOTIDE SEQUENCE [LARGE SCALE GENOMIC DNA]</scope>
    <source>
        <strain evidence="1">Arlian Lab</strain>
        <tissue evidence="1">Whole body</tissue>
    </source>
</reference>
<evidence type="ECO:0000313" key="1">
    <source>
        <dbReference type="EMBL" id="OTF82232.1"/>
    </source>
</evidence>
<name>A0A1Y3BN54_EURMA</name>
<sequence>MEIDRQIRLDENDLSALKSGTKPTAMNTVDRKKVLSLMSANTPANNRRKLGNLSNTPFESLKKAAQNQKNHQQKQCSSMTKSINLKNSTPMATIDEIENAYPLTRNEYRKHHFPSEISDYYIHRYHDEIMAAPFEDENEAKRLSTLKRMQDELSVEDYFAEFI</sequence>